<keyword evidence="14" id="KW-1185">Reference proteome</keyword>
<dbReference type="EMBL" id="JAPTMY010000024">
    <property type="protein sequence ID" value="MCZ0858527.1"/>
    <property type="molecule type" value="Genomic_DNA"/>
</dbReference>
<evidence type="ECO:0000256" key="9">
    <source>
        <dbReference type="ARBA" id="ARBA00022840"/>
    </source>
</evidence>
<evidence type="ECO:0000256" key="1">
    <source>
        <dbReference type="ARBA" id="ARBA00000851"/>
    </source>
</evidence>
<dbReference type="CDD" id="cd22332">
    <property type="entry name" value="HsdR_N"/>
    <property type="match status" value="1"/>
</dbReference>
<sequence length="1017" mass="115055">MTTHDTRATGIEPVILTEESTVVARYEPAERDRTTYQSEAALEAAFIKQLQAQAYEYVRFDTEDDLIANLRAQVEALNDYRFSDAEWKRFFRKSIAASNDSIIDKTRRIQEDHVQVLRRDNGEFKNIRLIDKKRIHNNRLQVTNQYVVDTGTHRNRYDVTILVNGLPLVHVELKRRGVPIREAFNQINRYQRDSFWAGSGLYGYVQVFVISNGTDTKYYSNTTRLDHVTENTGGRRQAKAANSDSFEFTSWWSDARNRPVADIEGFTRTFFAKHTLLAVLTRYCVFTTAEKLLVMRPYQIAATEQILQRINTSTLNKRTGTPAAGGYIWHTTGSGKTLTSFKTAKLAAGLEDVDKVLFVVDRKDLDHQTIKEYNRFSAGTVSANQSTTQLAAQINDPEQRIIVTTIQKLSNFVGGHRRHSIYNGHVVLIFDECHRSQFGDMHTAITKTFRNYHLFGFTGTPIFAENSGTSGKLDLRTTAQAFGDQLHTYTIVDAIRDKNVLPFRVDYIGTIKMPDDVRDGEVPGIDTEQALLAPQRLSQVVRYIREHFAQKTKRASSYTLHDARVRGFNSLFATASIRAAREYYSEFKRQQEGLPVDQRLTVGIIYSCAPNADAPGGLLGEESVDPTRLSADDRAFLDAAIGDYNRTFATSCSTDAQGFENYYEDISERLTKKAIDLVIVVNMFLTGFDSKTLNTLWVDKPLRTHGLIQAFSRTNRILNSVKTYGNVVCFRNLQEQTDEAIALFGDKDAGGLVLLRPYAEYLQEYLEKVSELRAGFKPGGVIASESEQKRFIRLFGAILRLRNILTSFDDFADADVLDVGELDDYKSVYVDLYQELRRTRTAEKEVINDDLVFEIELVKQVEVNVDYVLMLVEKHRGEPDGGDREIPVDITRALASSPSLHNKRDLIEDFVRSVSSTGDVAAQWEAHITGRQQAELDALISEERLKAEPTRRLVAAALEGLARIGVEGTAVSRILPPMSRFRRTAGSDTLDTKKHRVADELAYHVDRFSGLIRTIPT</sequence>
<comment type="function">
    <text evidence="11">Subunit R is required for both nuclease and ATPase activities, but not for modification.</text>
</comment>
<dbReference type="CDD" id="cd18030">
    <property type="entry name" value="DEXHc_RE_I_HsdR"/>
    <property type="match status" value="1"/>
</dbReference>
<keyword evidence="6 11" id="KW-0680">Restriction system</keyword>
<name>A0ABT4I9V4_9ACTO</name>
<evidence type="ECO:0000256" key="11">
    <source>
        <dbReference type="RuleBase" id="RU364115"/>
    </source>
</evidence>
<dbReference type="Pfam" id="PF12008">
    <property type="entry name" value="EcoR124_C"/>
    <property type="match status" value="1"/>
</dbReference>
<keyword evidence="9 11" id="KW-0067">ATP-binding</keyword>
<dbReference type="InterPro" id="IPR040980">
    <property type="entry name" value="SWI2_SNF2"/>
</dbReference>
<dbReference type="SUPFAM" id="SSF52540">
    <property type="entry name" value="P-loop containing nucleoside triphosphate hydrolases"/>
    <property type="match status" value="1"/>
</dbReference>
<organism evidence="13 14">
    <name type="scientific">Actinomyces israelii</name>
    <dbReference type="NCBI Taxonomy" id="1659"/>
    <lineage>
        <taxon>Bacteria</taxon>
        <taxon>Bacillati</taxon>
        <taxon>Actinomycetota</taxon>
        <taxon>Actinomycetes</taxon>
        <taxon>Actinomycetales</taxon>
        <taxon>Actinomycetaceae</taxon>
        <taxon>Actinomyces</taxon>
    </lineage>
</organism>
<keyword evidence="5 11" id="KW-0547">Nucleotide-binding</keyword>
<dbReference type="InterPro" id="IPR007409">
    <property type="entry name" value="Restrct_endonuc_type1_HsdR_N"/>
</dbReference>
<keyword evidence="7 13" id="KW-0255">Endonuclease</keyword>
<dbReference type="CDD" id="cd18800">
    <property type="entry name" value="SF2_C_EcoR124I-like"/>
    <property type="match status" value="1"/>
</dbReference>
<gene>
    <name evidence="13" type="ORF">OHJ16_10780</name>
</gene>
<dbReference type="PANTHER" id="PTHR30195:SF16">
    <property type="entry name" value="TYPE I RESTRICTION ENZYME ENDONUCLEASE SUBUNIT"/>
    <property type="match status" value="1"/>
</dbReference>
<keyword evidence="8 11" id="KW-0378">Hydrolase</keyword>
<comment type="subunit">
    <text evidence="3 11">The type I restriction/modification system is composed of three polypeptides R, M and S.</text>
</comment>
<evidence type="ECO:0000256" key="7">
    <source>
        <dbReference type="ARBA" id="ARBA00022759"/>
    </source>
</evidence>
<evidence type="ECO:0000256" key="4">
    <source>
        <dbReference type="ARBA" id="ARBA00022722"/>
    </source>
</evidence>
<dbReference type="Gene3D" id="3.40.50.300">
    <property type="entry name" value="P-loop containing nucleotide triphosphate hydrolases"/>
    <property type="match status" value="2"/>
</dbReference>
<dbReference type="InterPro" id="IPR051268">
    <property type="entry name" value="Type-I_R_enzyme_R_subunit"/>
</dbReference>
<dbReference type="InterPro" id="IPR027417">
    <property type="entry name" value="P-loop_NTPase"/>
</dbReference>
<dbReference type="Gene3D" id="3.90.1570.50">
    <property type="match status" value="2"/>
</dbReference>
<dbReference type="PANTHER" id="PTHR30195">
    <property type="entry name" value="TYPE I SITE-SPECIFIC DEOXYRIBONUCLEASE PROTEIN SUBUNIT M AND R"/>
    <property type="match status" value="1"/>
</dbReference>
<dbReference type="GO" id="GO:0004519">
    <property type="term" value="F:endonuclease activity"/>
    <property type="evidence" value="ECO:0007669"/>
    <property type="project" value="UniProtKB-KW"/>
</dbReference>
<dbReference type="Gene3D" id="1.20.58.2040">
    <property type="match status" value="1"/>
</dbReference>
<dbReference type="InterPro" id="IPR022625">
    <property type="entry name" value="TypeI_RM_Rsu_C"/>
</dbReference>
<reference evidence="13" key="1">
    <citation type="submission" date="2022-10" db="EMBL/GenBank/DDBJ databases">
        <title>Genome sequence of Actinomyces israelii ATCC 10048.</title>
        <authorList>
            <person name="Watt R.M."/>
            <person name="Tong W.M."/>
        </authorList>
    </citation>
    <scope>NUCLEOTIDE SEQUENCE</scope>
    <source>
        <strain evidence="13">ATCC 10048</strain>
    </source>
</reference>
<evidence type="ECO:0000256" key="3">
    <source>
        <dbReference type="ARBA" id="ARBA00011296"/>
    </source>
</evidence>
<evidence type="ECO:0000256" key="10">
    <source>
        <dbReference type="ARBA" id="ARBA00023125"/>
    </source>
</evidence>
<dbReference type="InterPro" id="IPR014001">
    <property type="entry name" value="Helicase_ATP-bd"/>
</dbReference>
<protein>
    <recommendedName>
        <fullName evidence="11">Type I restriction enzyme endonuclease subunit</fullName>
        <shortName evidence="11">R protein</shortName>
        <ecNumber evidence="11">3.1.21.3</ecNumber>
    </recommendedName>
</protein>
<comment type="catalytic activity">
    <reaction evidence="1 11">
        <text>Endonucleolytic cleavage of DNA to give random double-stranded fragments with terminal 5'-phosphates, ATP is simultaneously hydrolyzed.</text>
        <dbReference type="EC" id="3.1.21.3"/>
    </reaction>
</comment>
<evidence type="ECO:0000259" key="12">
    <source>
        <dbReference type="PROSITE" id="PS51192"/>
    </source>
</evidence>
<comment type="similarity">
    <text evidence="2 11">Belongs to the HsdR family.</text>
</comment>
<evidence type="ECO:0000256" key="6">
    <source>
        <dbReference type="ARBA" id="ARBA00022747"/>
    </source>
</evidence>
<dbReference type="InterPro" id="IPR055180">
    <property type="entry name" value="HsdR_RecA-like_helicase_dom_2"/>
</dbReference>
<evidence type="ECO:0000256" key="2">
    <source>
        <dbReference type="ARBA" id="ARBA00008598"/>
    </source>
</evidence>
<keyword evidence="10 11" id="KW-0238">DNA-binding</keyword>
<dbReference type="Pfam" id="PF22679">
    <property type="entry name" value="T1R_D3-like"/>
    <property type="match status" value="1"/>
</dbReference>
<keyword evidence="4" id="KW-0540">Nuclease</keyword>
<proteinExistence type="inferred from homology"/>
<dbReference type="PROSITE" id="PS51192">
    <property type="entry name" value="HELICASE_ATP_BIND_1"/>
    <property type="match status" value="1"/>
</dbReference>
<dbReference type="Pfam" id="PF04313">
    <property type="entry name" value="HSDR_N"/>
    <property type="match status" value="1"/>
</dbReference>
<dbReference type="RefSeq" id="WP_268917898.1">
    <property type="nucleotide sequence ID" value="NZ_JAPTMY010000024.1"/>
</dbReference>
<dbReference type="Pfam" id="PF18766">
    <property type="entry name" value="SWI2_SNF2"/>
    <property type="match status" value="1"/>
</dbReference>
<feature type="domain" description="Helicase ATP-binding" evidence="12">
    <location>
        <begin position="317"/>
        <end position="479"/>
    </location>
</feature>
<dbReference type="InterPro" id="IPR004473">
    <property type="entry name" value="Restrct_endonuc_typeI_HsdR"/>
</dbReference>
<dbReference type="EC" id="3.1.21.3" evidence="11"/>
<comment type="caution">
    <text evidence="13">The sequence shown here is derived from an EMBL/GenBank/DDBJ whole genome shotgun (WGS) entry which is preliminary data.</text>
</comment>
<evidence type="ECO:0000313" key="13">
    <source>
        <dbReference type="EMBL" id="MCZ0858527.1"/>
    </source>
</evidence>
<accession>A0ABT4I9V4</accession>
<dbReference type="Proteomes" id="UP001072034">
    <property type="component" value="Unassembled WGS sequence"/>
</dbReference>
<evidence type="ECO:0000256" key="5">
    <source>
        <dbReference type="ARBA" id="ARBA00022741"/>
    </source>
</evidence>
<dbReference type="SMART" id="SM00487">
    <property type="entry name" value="DEXDc"/>
    <property type="match status" value="1"/>
</dbReference>
<evidence type="ECO:0000256" key="8">
    <source>
        <dbReference type="ARBA" id="ARBA00022801"/>
    </source>
</evidence>
<dbReference type="NCBIfam" id="TIGR00348">
    <property type="entry name" value="hsdR"/>
    <property type="match status" value="1"/>
</dbReference>
<evidence type="ECO:0000313" key="14">
    <source>
        <dbReference type="Proteomes" id="UP001072034"/>
    </source>
</evidence>